<keyword evidence="5" id="KW-1185">Reference proteome</keyword>
<evidence type="ECO:0000313" key="4">
    <source>
        <dbReference type="EMBL" id="BAL76579.1"/>
    </source>
</evidence>
<dbReference type="Gene3D" id="3.90.180.10">
    <property type="entry name" value="Medium-chain alcohol dehydrogenases, catalytic domain"/>
    <property type="match status" value="1"/>
</dbReference>
<dbReference type="KEGG" id="brs:S23_33780"/>
<sequence length="379" mass="40005">MSDGKTGLQLRSLIKKSGELEISLLDVPTPEPGPDEVVVRVEAAPINPSDLGLLIGAADMSTAKASGAQEAPVITAKVPEGAMRAMAGRLDESMPVGNEGAGVVIKTGSSDAAKALMGKTVAMIGGAMYAQYRTLKVRECLPLPEGTTPAEGASCFVNPLTALGMTETMRREGHKALVHTAAASNLGQMLNKICIKDGIPLVNIVRSKEQADILHKIGAKYVVDSTAPSFLADLTNALVETGATIAFDAIGGGQLAGDILNCMEIAINKTAKEYSRYGSNVHKQVYVYGGLDVRPIELPRGFGMAWGVGGWLLFPFLMKIGPADGARLRQRVVDELKTTFASHYTKVVSLQEALDPANIAVYAKRATGEKFLINPNKSS</sequence>
<dbReference type="InterPro" id="IPR036291">
    <property type="entry name" value="NAD(P)-bd_dom_sf"/>
</dbReference>
<dbReference type="RefSeq" id="WP_015685871.1">
    <property type="nucleotide sequence ID" value="NC_017082.1"/>
</dbReference>
<keyword evidence="2" id="KW-0560">Oxidoreductase</keyword>
<evidence type="ECO:0000259" key="3">
    <source>
        <dbReference type="SMART" id="SM00829"/>
    </source>
</evidence>
<dbReference type="PANTHER" id="PTHR48106">
    <property type="entry name" value="QUINONE OXIDOREDUCTASE PIG3-RELATED"/>
    <property type="match status" value="1"/>
</dbReference>
<dbReference type="SMART" id="SM00829">
    <property type="entry name" value="PKS_ER"/>
    <property type="match status" value="1"/>
</dbReference>
<evidence type="ECO:0000313" key="5">
    <source>
        <dbReference type="Proteomes" id="UP000007886"/>
    </source>
</evidence>
<dbReference type="Proteomes" id="UP000007886">
    <property type="component" value="Chromosome"/>
</dbReference>
<dbReference type="Pfam" id="PF08240">
    <property type="entry name" value="ADH_N"/>
    <property type="match status" value="1"/>
</dbReference>
<keyword evidence="1" id="KW-0521">NADP</keyword>
<dbReference type="InterPro" id="IPR011032">
    <property type="entry name" value="GroES-like_sf"/>
</dbReference>
<dbReference type="CDD" id="cd08291">
    <property type="entry name" value="ETR_like_1"/>
    <property type="match status" value="1"/>
</dbReference>
<dbReference type="SUPFAM" id="SSF50129">
    <property type="entry name" value="GroES-like"/>
    <property type="match status" value="1"/>
</dbReference>
<reference evidence="4 5" key="1">
    <citation type="journal article" date="2012" name="Microbes Environ.">
        <title>Complete genome sequence of Bradyrhizobium sp. S23321: insights into symbiosis evolution in soil oligotrophs.</title>
        <authorList>
            <person name="Okubo T."/>
            <person name="Tsukui T."/>
            <person name="Maita H."/>
            <person name="Okamoto S."/>
            <person name="Oshima K."/>
            <person name="Fujisawa T."/>
            <person name="Saito A."/>
            <person name="Futamata H."/>
            <person name="Hattori R."/>
            <person name="Shimomura Y."/>
            <person name="Haruta S."/>
            <person name="Morimoto S."/>
            <person name="Wang Y."/>
            <person name="Sakai Y."/>
            <person name="Hattori M."/>
            <person name="Aizawa S."/>
            <person name="Nagashima K.V.P."/>
            <person name="Masuda S."/>
            <person name="Hattori T."/>
            <person name="Yamashita A."/>
            <person name="Bao Z."/>
            <person name="Hayatsu M."/>
            <person name="Kajiya-Kanegae H."/>
            <person name="Yoshinaga I."/>
            <person name="Sakamoto K."/>
            <person name="Toyota K."/>
            <person name="Nakao M."/>
            <person name="Kohara M."/>
            <person name="Anda M."/>
            <person name="Niwa R."/>
            <person name="Jung-Hwan P."/>
            <person name="Sameshima-Saito R."/>
            <person name="Tokuda S."/>
            <person name="Yamamoto S."/>
            <person name="Yamamoto S."/>
            <person name="Yokoyama T."/>
            <person name="Akutsu T."/>
            <person name="Nakamura Y."/>
            <person name="Nakahira-Yanaka Y."/>
            <person name="Takada Hoshino Y."/>
            <person name="Hirakawa H."/>
            <person name="Mitsui H."/>
            <person name="Terasawa K."/>
            <person name="Itakura M."/>
            <person name="Sato S."/>
            <person name="Ikeda-Ohtsubo W."/>
            <person name="Sakakura N."/>
            <person name="Kaminuma E."/>
            <person name="Minamisawa K."/>
        </authorList>
    </citation>
    <scope>NUCLEOTIDE SEQUENCE [LARGE SCALE GENOMIC DNA]</scope>
    <source>
        <strain evidence="4 5">S23321</strain>
    </source>
</reference>
<dbReference type="SUPFAM" id="SSF51735">
    <property type="entry name" value="NAD(P)-binding Rossmann-fold domains"/>
    <property type="match status" value="1"/>
</dbReference>
<dbReference type="InterPro" id="IPR020843">
    <property type="entry name" value="ER"/>
</dbReference>
<feature type="domain" description="Enoyl reductase (ER)" evidence="3">
    <location>
        <begin position="18"/>
        <end position="373"/>
    </location>
</feature>
<gene>
    <name evidence="4" type="ORF">S23_33780</name>
</gene>
<dbReference type="GO" id="GO:0016651">
    <property type="term" value="F:oxidoreductase activity, acting on NAD(P)H"/>
    <property type="evidence" value="ECO:0007669"/>
    <property type="project" value="TreeGrafter"/>
</dbReference>
<protein>
    <submittedName>
        <fullName evidence="4">Alcohol dehydrogenase-like protein</fullName>
    </submittedName>
</protein>
<dbReference type="InterPro" id="IPR013154">
    <property type="entry name" value="ADH-like_N"/>
</dbReference>
<accession>A0AAI8MDS0</accession>
<organism evidence="4 5">
    <name type="scientific">Bradyrhizobium cosmicum</name>
    <dbReference type="NCBI Taxonomy" id="1404864"/>
    <lineage>
        <taxon>Bacteria</taxon>
        <taxon>Pseudomonadati</taxon>
        <taxon>Pseudomonadota</taxon>
        <taxon>Alphaproteobacteria</taxon>
        <taxon>Hyphomicrobiales</taxon>
        <taxon>Nitrobacteraceae</taxon>
        <taxon>Bradyrhizobium</taxon>
    </lineage>
</organism>
<dbReference type="Gene3D" id="3.40.50.720">
    <property type="entry name" value="NAD(P)-binding Rossmann-like Domain"/>
    <property type="match status" value="1"/>
</dbReference>
<dbReference type="GO" id="GO:0070402">
    <property type="term" value="F:NADPH binding"/>
    <property type="evidence" value="ECO:0007669"/>
    <property type="project" value="TreeGrafter"/>
</dbReference>
<proteinExistence type="predicted"/>
<dbReference type="PANTHER" id="PTHR48106:SF18">
    <property type="entry name" value="QUINONE OXIDOREDUCTASE PIG3"/>
    <property type="match status" value="1"/>
</dbReference>
<dbReference type="EMBL" id="AP012279">
    <property type="protein sequence ID" value="BAL76579.1"/>
    <property type="molecule type" value="Genomic_DNA"/>
</dbReference>
<evidence type="ECO:0000256" key="2">
    <source>
        <dbReference type="ARBA" id="ARBA00023002"/>
    </source>
</evidence>
<name>A0AAI8MDS0_9BRAD</name>
<dbReference type="AlphaFoldDB" id="A0AAI8MDS0"/>
<evidence type="ECO:0000256" key="1">
    <source>
        <dbReference type="ARBA" id="ARBA00022857"/>
    </source>
</evidence>